<dbReference type="PANTHER" id="PTHR12904:SF23">
    <property type="entry name" value="PROTEIN ZER-1 HOMOLOG"/>
    <property type="match status" value="1"/>
</dbReference>
<dbReference type="SUPFAM" id="SSF52047">
    <property type="entry name" value="RNI-like"/>
    <property type="match status" value="1"/>
</dbReference>
<dbReference type="InterPro" id="IPR051341">
    <property type="entry name" value="Zyg-11_UBL_adapter"/>
</dbReference>
<dbReference type="EMBL" id="RXIC02000024">
    <property type="protein sequence ID" value="KAB1209881.1"/>
    <property type="molecule type" value="Genomic_DNA"/>
</dbReference>
<dbReference type="PROSITE" id="PS51450">
    <property type="entry name" value="LRR"/>
    <property type="match status" value="1"/>
</dbReference>
<dbReference type="Gene3D" id="3.80.10.10">
    <property type="entry name" value="Ribonuclease Inhibitor"/>
    <property type="match status" value="3"/>
</dbReference>
<proteinExistence type="predicted"/>
<organism evidence="2 3">
    <name type="scientific">Morella rubra</name>
    <name type="common">Chinese bayberry</name>
    <dbReference type="NCBI Taxonomy" id="262757"/>
    <lineage>
        <taxon>Eukaryota</taxon>
        <taxon>Viridiplantae</taxon>
        <taxon>Streptophyta</taxon>
        <taxon>Embryophyta</taxon>
        <taxon>Tracheophyta</taxon>
        <taxon>Spermatophyta</taxon>
        <taxon>Magnoliopsida</taxon>
        <taxon>eudicotyledons</taxon>
        <taxon>Gunneridae</taxon>
        <taxon>Pentapetalae</taxon>
        <taxon>rosids</taxon>
        <taxon>fabids</taxon>
        <taxon>Fagales</taxon>
        <taxon>Myricaceae</taxon>
        <taxon>Morella</taxon>
    </lineage>
</organism>
<dbReference type="OrthoDB" id="550575at2759"/>
<dbReference type="Pfam" id="PF13516">
    <property type="entry name" value="LRR_6"/>
    <property type="match status" value="2"/>
</dbReference>
<dbReference type="PANTHER" id="PTHR12904">
    <property type="match status" value="1"/>
</dbReference>
<protein>
    <submittedName>
        <fullName evidence="2">F-box/LRR-repeat protein 13</fullName>
    </submittedName>
</protein>
<dbReference type="Proteomes" id="UP000516437">
    <property type="component" value="Chromosome 6"/>
</dbReference>
<gene>
    <name evidence="2" type="ORF">CJ030_MR6G029271</name>
</gene>
<sequence>MREWVGRPLHRSGVPEQGERGEMAEAEAQPRALALSSRRCSPPSPPLPTSPTAIESLVQRSGLLQGMSCLQELDLSRCLKLTDAGIRHLTSISTLEKLYISETGLTAGGVPLLASLKNLSVLDLGGLPVTDQALSSLQVLTKLQYLDLWGSKVSNNGAAVLQKYTKLTFLNLAWTSITKFPNLPSLECLNMSNCTVNSILEGHGGKAPLTKLIFAGATVVKEAEAFTYVETSFLTFLDVSKSSLQSFCFLPHMKALKHLDLSFCMMGDDSVEHVACIGADLRSLNLSNTRISSAGVEILAPHVPNLEVLSLSSTLIDDIAISYISNIPSLNVVDFSNTHIKGFIDQVGAEPSSILSLQELESLNHLERLNLEQTYVSDEALKPLLNLQELRDLSLRSISLTDLALHYLSSLPKLTNLCIHDAVDKLWACFIPSLRNSKNEL</sequence>
<dbReference type="AlphaFoldDB" id="A0A6A1VB23"/>
<dbReference type="InterPro" id="IPR001611">
    <property type="entry name" value="Leu-rich_rpt"/>
</dbReference>
<feature type="region of interest" description="Disordered" evidence="1">
    <location>
        <begin position="1"/>
        <end position="51"/>
    </location>
</feature>
<dbReference type="SMART" id="SM00367">
    <property type="entry name" value="LRR_CC"/>
    <property type="match status" value="6"/>
</dbReference>
<name>A0A6A1VB23_9ROSI</name>
<dbReference type="InterPro" id="IPR032675">
    <property type="entry name" value="LRR_dom_sf"/>
</dbReference>
<comment type="caution">
    <text evidence="2">The sequence shown here is derived from an EMBL/GenBank/DDBJ whole genome shotgun (WGS) entry which is preliminary data.</text>
</comment>
<reference evidence="2 3" key="1">
    <citation type="journal article" date="2019" name="Plant Biotechnol. J.">
        <title>The red bayberry genome and genetic basis of sex determination.</title>
        <authorList>
            <person name="Jia H.M."/>
            <person name="Jia H.J."/>
            <person name="Cai Q.L."/>
            <person name="Wang Y."/>
            <person name="Zhao H.B."/>
            <person name="Yang W.F."/>
            <person name="Wang G.Y."/>
            <person name="Li Y.H."/>
            <person name="Zhan D.L."/>
            <person name="Shen Y.T."/>
            <person name="Niu Q.F."/>
            <person name="Chang L."/>
            <person name="Qiu J."/>
            <person name="Zhao L."/>
            <person name="Xie H.B."/>
            <person name="Fu W.Y."/>
            <person name="Jin J."/>
            <person name="Li X.W."/>
            <person name="Jiao Y."/>
            <person name="Zhou C.C."/>
            <person name="Tu T."/>
            <person name="Chai C.Y."/>
            <person name="Gao J.L."/>
            <person name="Fan L.J."/>
            <person name="van de Weg E."/>
            <person name="Wang J.Y."/>
            <person name="Gao Z.S."/>
        </authorList>
    </citation>
    <scope>NUCLEOTIDE SEQUENCE [LARGE SCALE GENOMIC DNA]</scope>
    <source>
        <tissue evidence="2">Leaves</tissue>
    </source>
</reference>
<dbReference type="InterPro" id="IPR006553">
    <property type="entry name" value="Leu-rich_rpt_Cys-con_subtyp"/>
</dbReference>
<evidence type="ECO:0000256" key="1">
    <source>
        <dbReference type="SAM" id="MobiDB-lite"/>
    </source>
</evidence>
<keyword evidence="3" id="KW-1185">Reference proteome</keyword>
<evidence type="ECO:0000313" key="3">
    <source>
        <dbReference type="Proteomes" id="UP000516437"/>
    </source>
</evidence>
<accession>A0A6A1VB23</accession>
<evidence type="ECO:0000313" key="2">
    <source>
        <dbReference type="EMBL" id="KAB1209881.1"/>
    </source>
</evidence>